<dbReference type="AlphaFoldDB" id="A0A229W006"/>
<feature type="transmembrane region" description="Helical" evidence="2">
    <location>
        <begin position="311"/>
        <end position="333"/>
    </location>
</feature>
<keyword evidence="2" id="KW-0472">Membrane</keyword>
<accession>A0A229W006</accession>
<evidence type="ECO:0000256" key="1">
    <source>
        <dbReference type="SAM" id="MobiDB-lite"/>
    </source>
</evidence>
<protein>
    <submittedName>
        <fullName evidence="3">Uncharacterized protein</fullName>
    </submittedName>
</protein>
<organism evidence="3 4">
    <name type="scientific">Bifidobacterium vansinderenii</name>
    <dbReference type="NCBI Taxonomy" id="1984871"/>
    <lineage>
        <taxon>Bacteria</taxon>
        <taxon>Bacillati</taxon>
        <taxon>Actinomycetota</taxon>
        <taxon>Actinomycetes</taxon>
        <taxon>Bifidobacteriales</taxon>
        <taxon>Bifidobacteriaceae</taxon>
        <taxon>Bifidobacterium</taxon>
    </lineage>
</organism>
<feature type="transmembrane region" description="Helical" evidence="2">
    <location>
        <begin position="136"/>
        <end position="153"/>
    </location>
</feature>
<feature type="transmembrane region" description="Helical" evidence="2">
    <location>
        <begin position="43"/>
        <end position="63"/>
    </location>
</feature>
<feature type="transmembrane region" description="Helical" evidence="2">
    <location>
        <begin position="160"/>
        <end position="181"/>
    </location>
</feature>
<comment type="caution">
    <text evidence="3">The sequence shown here is derived from an EMBL/GenBank/DDBJ whole genome shotgun (WGS) entry which is preliminary data.</text>
</comment>
<keyword evidence="2" id="KW-0812">Transmembrane</keyword>
<evidence type="ECO:0000256" key="2">
    <source>
        <dbReference type="SAM" id="Phobius"/>
    </source>
</evidence>
<gene>
    <name evidence="3" type="ORF">Tam10B_0601</name>
</gene>
<dbReference type="Proteomes" id="UP000215433">
    <property type="component" value="Unassembled WGS sequence"/>
</dbReference>
<feature type="transmembrane region" description="Helical" evidence="2">
    <location>
        <begin position="345"/>
        <end position="364"/>
    </location>
</feature>
<evidence type="ECO:0000313" key="3">
    <source>
        <dbReference type="EMBL" id="OXN01203.1"/>
    </source>
</evidence>
<evidence type="ECO:0000313" key="4">
    <source>
        <dbReference type="Proteomes" id="UP000215433"/>
    </source>
</evidence>
<name>A0A229W006_9BIFI</name>
<sequence length="410" mass="46366">MARRGAHSHSAQTDETQGIQLSDKERADAEDQLAQMDFHNKNVLLGMIFPVMIVAKLMVVFLLPDKYFFDNNRILNMMNGTAGDTAWAGSYQVAADLFAKINVLEFRTMIQWTIFMGLIFSILVFAMVIRAGAPDLLQTLFILATVGLLNIYVFNIGKDIIQFAFFFAVYVILTLPVKNSVVKVLGSAAVLYYESTFFREYYILIAALILVVYAILLFFRSREQLGIGSVGWIILLLFASIYAMMIVSRAIMPDEYTQIIQLRAGYDDAFGENNGGNMNTAIHNWIPGESLPIFMINYVLNLLRMLLPFELVIRGASYLPFFVFQIMVTAYMLNLIRKINQVHDASLFIAICVFIGYVLASALFEPDFGSWTRHESATFPVLLLLILNPLQRIPLTKEERMIKGMLEGQA</sequence>
<reference evidence="3 4" key="1">
    <citation type="submission" date="2017-05" db="EMBL/GenBank/DDBJ databases">
        <title>Bifidobacterium vansinderenii sp. nov.</title>
        <authorList>
            <person name="Lugli G.A."/>
            <person name="Duranti S."/>
            <person name="Mangifesta M."/>
        </authorList>
    </citation>
    <scope>NUCLEOTIDE SEQUENCE [LARGE SCALE GENOMIC DNA]</scope>
    <source>
        <strain evidence="3 4">Tam10B</strain>
    </source>
</reference>
<feature type="transmembrane region" description="Helical" evidence="2">
    <location>
        <begin position="109"/>
        <end position="130"/>
    </location>
</feature>
<feature type="transmembrane region" description="Helical" evidence="2">
    <location>
        <begin position="201"/>
        <end position="219"/>
    </location>
</feature>
<feature type="compositionally biased region" description="Polar residues" evidence="1">
    <location>
        <begin position="9"/>
        <end position="20"/>
    </location>
</feature>
<feature type="region of interest" description="Disordered" evidence="1">
    <location>
        <begin position="1"/>
        <end position="24"/>
    </location>
</feature>
<dbReference type="EMBL" id="NEWD01000005">
    <property type="protein sequence ID" value="OXN01203.1"/>
    <property type="molecule type" value="Genomic_DNA"/>
</dbReference>
<feature type="transmembrane region" description="Helical" evidence="2">
    <location>
        <begin position="231"/>
        <end position="252"/>
    </location>
</feature>
<proteinExistence type="predicted"/>
<keyword evidence="4" id="KW-1185">Reference proteome</keyword>
<keyword evidence="2" id="KW-1133">Transmembrane helix</keyword>